<sequence>MEQQIPLNYEASAGDTNKQVTTTLPPEVVQCLENARFLHLATCVDNIPNVSLMSYTYLAESPYSSSPVIIMTTNNESKKTNNLLANQNVSLLVHDWVSHRPSRRLSGGSPHPPPSSLASLLQNLNSEAMSSISATINGSATLLPPSYPEERYYRERHLENNTFSDPFSSAPSRDDALENGTGTQDGERECFVAGDDVRVVVVDIKDVRISDWKGGVRDWVIVREGEMVNGVR</sequence>
<feature type="region of interest" description="Disordered" evidence="1">
    <location>
        <begin position="162"/>
        <end position="187"/>
    </location>
</feature>
<dbReference type="AlphaFoldDB" id="A0AAE8MTM1"/>
<keyword evidence="4" id="KW-1185">Reference proteome</keyword>
<comment type="caution">
    <text evidence="3">The sequence shown here is derived from an EMBL/GenBank/DDBJ whole genome shotgun (WGS) entry which is preliminary data.</text>
</comment>
<gene>
    <name evidence="3" type="ORF">DNG_03101</name>
</gene>
<dbReference type="SUPFAM" id="SSF50475">
    <property type="entry name" value="FMN-binding split barrel"/>
    <property type="match status" value="1"/>
</dbReference>
<dbReference type="PANTHER" id="PTHR28040:SF1">
    <property type="entry name" value="PYRIDOXAMINE 5'-PHOSPHATE OXIDASE YLR456W HOMOLOG-RELATED"/>
    <property type="match status" value="1"/>
</dbReference>
<protein>
    <submittedName>
        <fullName evidence="3">Related to pyridoxamine phosphate oxidase</fullName>
    </submittedName>
</protein>
<organism evidence="3 4">
    <name type="scientific">Cephalotrichum gorgonifer</name>
    <dbReference type="NCBI Taxonomy" id="2041049"/>
    <lineage>
        <taxon>Eukaryota</taxon>
        <taxon>Fungi</taxon>
        <taxon>Dikarya</taxon>
        <taxon>Ascomycota</taxon>
        <taxon>Pezizomycotina</taxon>
        <taxon>Sordariomycetes</taxon>
        <taxon>Hypocreomycetidae</taxon>
        <taxon>Microascales</taxon>
        <taxon>Microascaceae</taxon>
        <taxon>Cephalotrichum</taxon>
    </lineage>
</organism>
<evidence type="ECO:0000259" key="2">
    <source>
        <dbReference type="Pfam" id="PF01243"/>
    </source>
</evidence>
<name>A0AAE8MTM1_9PEZI</name>
<dbReference type="InterPro" id="IPR011576">
    <property type="entry name" value="Pyridox_Oxase_N"/>
</dbReference>
<feature type="compositionally biased region" description="Polar residues" evidence="1">
    <location>
        <begin position="162"/>
        <end position="171"/>
    </location>
</feature>
<reference evidence="3" key="1">
    <citation type="submission" date="2018-03" db="EMBL/GenBank/DDBJ databases">
        <authorList>
            <person name="Guldener U."/>
        </authorList>
    </citation>
    <scope>NUCLEOTIDE SEQUENCE</scope>
</reference>
<evidence type="ECO:0000313" key="3">
    <source>
        <dbReference type="EMBL" id="SPO00256.1"/>
    </source>
</evidence>
<dbReference type="InterPro" id="IPR052841">
    <property type="entry name" value="PMP_oxidase-like"/>
</dbReference>
<dbReference type="PANTHER" id="PTHR28040">
    <property type="entry name" value="PYRIDOXAMINE 5'-PHOSPHATE OXIDASE YLR456W HOMOLOG-RELATED"/>
    <property type="match status" value="1"/>
</dbReference>
<dbReference type="GO" id="GO:0005737">
    <property type="term" value="C:cytoplasm"/>
    <property type="evidence" value="ECO:0007669"/>
    <property type="project" value="TreeGrafter"/>
</dbReference>
<dbReference type="Proteomes" id="UP001187682">
    <property type="component" value="Unassembled WGS sequence"/>
</dbReference>
<feature type="domain" description="Pyridoxamine 5'-phosphate oxidase N-terminal" evidence="2">
    <location>
        <begin position="24"/>
        <end position="156"/>
    </location>
</feature>
<proteinExistence type="predicted"/>
<accession>A0AAE8MTM1</accession>
<dbReference type="InterPro" id="IPR012349">
    <property type="entry name" value="Split_barrel_FMN-bd"/>
</dbReference>
<dbReference type="GO" id="GO:0005634">
    <property type="term" value="C:nucleus"/>
    <property type="evidence" value="ECO:0007669"/>
    <property type="project" value="TreeGrafter"/>
</dbReference>
<dbReference type="EMBL" id="ONZQ02000003">
    <property type="protein sequence ID" value="SPO00256.1"/>
    <property type="molecule type" value="Genomic_DNA"/>
</dbReference>
<dbReference type="Gene3D" id="2.30.110.10">
    <property type="entry name" value="Electron Transport, Fmn-binding Protein, Chain A"/>
    <property type="match status" value="1"/>
</dbReference>
<evidence type="ECO:0000256" key="1">
    <source>
        <dbReference type="SAM" id="MobiDB-lite"/>
    </source>
</evidence>
<evidence type="ECO:0000313" key="4">
    <source>
        <dbReference type="Proteomes" id="UP001187682"/>
    </source>
</evidence>
<dbReference type="Pfam" id="PF01243">
    <property type="entry name" value="PNPOx_N"/>
    <property type="match status" value="1"/>
</dbReference>